<organism evidence="1 2">
    <name type="scientific">Durusdinium trenchii</name>
    <dbReference type="NCBI Taxonomy" id="1381693"/>
    <lineage>
        <taxon>Eukaryota</taxon>
        <taxon>Sar</taxon>
        <taxon>Alveolata</taxon>
        <taxon>Dinophyceae</taxon>
        <taxon>Suessiales</taxon>
        <taxon>Symbiodiniaceae</taxon>
        <taxon>Durusdinium</taxon>
    </lineage>
</organism>
<sequence>MCANHLLPWQAVEKGIANARARYQAANYSWKLAGWQHLRTQERHKLGVVPVKPGPVGWYSWSSAKYWRLSDAWSKDKLSASAGSNRLWSGMTKLLNLNSKGLALGLAEGTILFKFTVPIHMPLMLFAIVRLHRRAYSAAPVPEASVEQAGFWVTMGFRRELCEPPRCKRLHHQMTVKEEPSRLW</sequence>
<keyword evidence="2" id="KW-1185">Reference proteome</keyword>
<evidence type="ECO:0000313" key="1">
    <source>
        <dbReference type="EMBL" id="CAK9089662.1"/>
    </source>
</evidence>
<protein>
    <submittedName>
        <fullName evidence="1">Uncharacterized protein</fullName>
    </submittedName>
</protein>
<gene>
    <name evidence="1" type="ORF">CCMP2556_LOCUS43136</name>
</gene>
<dbReference type="Proteomes" id="UP001642484">
    <property type="component" value="Unassembled WGS sequence"/>
</dbReference>
<comment type="caution">
    <text evidence="1">The sequence shown here is derived from an EMBL/GenBank/DDBJ whole genome shotgun (WGS) entry which is preliminary data.</text>
</comment>
<accession>A0ABP0QRX2</accession>
<dbReference type="EMBL" id="CAXAMN010024751">
    <property type="protein sequence ID" value="CAK9089662.1"/>
    <property type="molecule type" value="Genomic_DNA"/>
</dbReference>
<evidence type="ECO:0000313" key="2">
    <source>
        <dbReference type="Proteomes" id="UP001642484"/>
    </source>
</evidence>
<reference evidence="1 2" key="1">
    <citation type="submission" date="2024-02" db="EMBL/GenBank/DDBJ databases">
        <authorList>
            <person name="Chen Y."/>
            <person name="Shah S."/>
            <person name="Dougan E. K."/>
            <person name="Thang M."/>
            <person name="Chan C."/>
        </authorList>
    </citation>
    <scope>NUCLEOTIDE SEQUENCE [LARGE SCALE GENOMIC DNA]</scope>
</reference>
<name>A0ABP0QRX2_9DINO</name>
<proteinExistence type="predicted"/>